<gene>
    <name evidence="1" type="ORF">CONLIGDRAFT_685894</name>
</gene>
<evidence type="ECO:0000313" key="2">
    <source>
        <dbReference type="Proteomes" id="UP000182658"/>
    </source>
</evidence>
<sequence length="206" mass="22818">MAFQERLYSFPHAENRILSLFNTLMSGSALIWRNSELSTQDRRDLQNEGRLPVVLDAHRQRFRQGPAMATAKLLEGKLYLSDLTEYNTGNPDLGQLSILVQKKLRHVRQMGLLDGAGDSWQTVVAQLYSQIDLQIGKYLPAPTRKDGSLAAYSATFQSTKLILAAAVMDLSHERADGYNGTLLFCIAATIWAAGEYCASSHLVAAK</sequence>
<evidence type="ECO:0000313" key="1">
    <source>
        <dbReference type="EMBL" id="OIW24272.1"/>
    </source>
</evidence>
<dbReference type="Proteomes" id="UP000182658">
    <property type="component" value="Unassembled WGS sequence"/>
</dbReference>
<reference evidence="1 2" key="1">
    <citation type="submission" date="2016-10" db="EMBL/GenBank/DDBJ databases">
        <title>Draft genome sequence of Coniochaeta ligniaria NRRL30616, a lignocellulolytic fungus for bioabatement of inhibitors in plant biomass hydrolysates.</title>
        <authorList>
            <consortium name="DOE Joint Genome Institute"/>
            <person name="Jimenez D.J."/>
            <person name="Hector R.E."/>
            <person name="Riley R."/>
            <person name="Sun H."/>
            <person name="Grigoriev I.V."/>
            <person name="Van Elsas J.D."/>
            <person name="Nichols N.N."/>
        </authorList>
    </citation>
    <scope>NUCLEOTIDE SEQUENCE [LARGE SCALE GENOMIC DNA]</scope>
    <source>
        <strain evidence="1 2">NRRL 30616</strain>
    </source>
</reference>
<organism evidence="1 2">
    <name type="scientific">Coniochaeta ligniaria NRRL 30616</name>
    <dbReference type="NCBI Taxonomy" id="1408157"/>
    <lineage>
        <taxon>Eukaryota</taxon>
        <taxon>Fungi</taxon>
        <taxon>Dikarya</taxon>
        <taxon>Ascomycota</taxon>
        <taxon>Pezizomycotina</taxon>
        <taxon>Sordariomycetes</taxon>
        <taxon>Sordariomycetidae</taxon>
        <taxon>Coniochaetales</taxon>
        <taxon>Coniochaetaceae</taxon>
        <taxon>Coniochaeta</taxon>
    </lineage>
</organism>
<accession>A0A1J7J371</accession>
<protein>
    <submittedName>
        <fullName evidence="1">Uncharacterized protein</fullName>
    </submittedName>
</protein>
<proteinExistence type="predicted"/>
<dbReference type="AlphaFoldDB" id="A0A1J7J371"/>
<dbReference type="InParanoid" id="A0A1J7J371"/>
<dbReference type="OrthoDB" id="4707307at2759"/>
<dbReference type="STRING" id="1408157.A0A1J7J371"/>
<dbReference type="EMBL" id="KV875104">
    <property type="protein sequence ID" value="OIW24272.1"/>
    <property type="molecule type" value="Genomic_DNA"/>
</dbReference>
<keyword evidence="2" id="KW-1185">Reference proteome</keyword>
<name>A0A1J7J371_9PEZI</name>